<dbReference type="GO" id="GO:0005524">
    <property type="term" value="F:ATP binding"/>
    <property type="evidence" value="ECO:0007669"/>
    <property type="project" value="UniProtKB-KW"/>
</dbReference>
<dbReference type="PANTHER" id="PTHR43023">
    <property type="entry name" value="PROTEIN TRIGALACTOSYLDIACYLGLYCEROL 3, CHLOROPLASTIC"/>
    <property type="match status" value="1"/>
</dbReference>
<feature type="domain" description="ABC transporter" evidence="4">
    <location>
        <begin position="5"/>
        <end position="241"/>
    </location>
</feature>
<protein>
    <submittedName>
        <fullName evidence="5">ATP-binding cassette domain-containing protein</fullName>
    </submittedName>
</protein>
<reference evidence="5 6" key="1">
    <citation type="submission" date="2019-08" db="EMBL/GenBank/DDBJ databases">
        <title>Genomic characterization of a novel candidate phylum (ARYD3) from a high temperature, high salinity tertiary oil reservoir in north central Oklahoma, USA.</title>
        <authorList>
            <person name="Youssef N.H."/>
            <person name="Yadav A."/>
            <person name="Elshahed M.S."/>
        </authorList>
    </citation>
    <scope>NUCLEOTIDE SEQUENCE [LARGE SCALE GENOMIC DNA]</scope>
    <source>
        <strain evidence="5">ARYD1</strain>
    </source>
</reference>
<dbReference type="InterPro" id="IPR003439">
    <property type="entry name" value="ABC_transporter-like_ATP-bd"/>
</dbReference>
<evidence type="ECO:0000313" key="6">
    <source>
        <dbReference type="Proteomes" id="UP000323337"/>
    </source>
</evidence>
<dbReference type="PANTHER" id="PTHR43023:SF3">
    <property type="entry name" value="PROTEIN TRIGALACTOSYLDIACYLGLYCEROL 3, CHLOROPLASTIC"/>
    <property type="match status" value="1"/>
</dbReference>
<evidence type="ECO:0000313" key="5">
    <source>
        <dbReference type="EMBL" id="TYB34189.1"/>
    </source>
</evidence>
<dbReference type="PROSITE" id="PS50893">
    <property type="entry name" value="ABC_TRANSPORTER_2"/>
    <property type="match status" value="1"/>
</dbReference>
<organism evidence="5 6">
    <name type="scientific">Flexistipes sinusarabici</name>
    <dbReference type="NCBI Taxonomy" id="2352"/>
    <lineage>
        <taxon>Bacteria</taxon>
        <taxon>Pseudomonadati</taxon>
        <taxon>Deferribacterota</taxon>
        <taxon>Deferribacteres</taxon>
        <taxon>Deferribacterales</taxon>
        <taxon>Flexistipitaceae</taxon>
        <taxon>Flexistipes</taxon>
    </lineage>
</organism>
<dbReference type="SMART" id="SM00382">
    <property type="entry name" value="AAA"/>
    <property type="match status" value="1"/>
</dbReference>
<comment type="caution">
    <text evidence="5">The sequence shown here is derived from an EMBL/GenBank/DDBJ whole genome shotgun (WGS) entry which is preliminary data.</text>
</comment>
<accession>A0A5D0MSL6</accession>
<dbReference type="Pfam" id="PF00005">
    <property type="entry name" value="ABC_tran"/>
    <property type="match status" value="1"/>
</dbReference>
<sequence length="251" mass="27983">MENIIEVRSLKIQFGENIILKDINFNVKKGEIFAIIGDSGSGKTVLLKHLIGLLESYNGEIYLENNDLKNIKKESYDSFLNEIGVAFQYGALLGSLTLAENIMLPLMEYKTDSEAVARRIAAWKLSLVDLEGFDNYYPSDISGGMKKRASIARAIALNPKILFLDEPTSGLDPITSTEIDNLIKRLNKRLGTTIILVTHDLESVFSISDSLILLDGSKKTIVAKGTPFDVFNSSDRNVQKFFERIKKSTVK</sequence>
<proteinExistence type="predicted"/>
<dbReference type="InterPro" id="IPR003593">
    <property type="entry name" value="AAA+_ATPase"/>
</dbReference>
<dbReference type="InterPro" id="IPR017871">
    <property type="entry name" value="ABC_transporter-like_CS"/>
</dbReference>
<keyword evidence="1" id="KW-0813">Transport</keyword>
<dbReference type="SUPFAM" id="SSF52540">
    <property type="entry name" value="P-loop containing nucleoside triphosphate hydrolases"/>
    <property type="match status" value="1"/>
</dbReference>
<keyword evidence="2" id="KW-0547">Nucleotide-binding</keyword>
<keyword evidence="3 5" id="KW-0067">ATP-binding</keyword>
<dbReference type="PROSITE" id="PS00211">
    <property type="entry name" value="ABC_TRANSPORTER_1"/>
    <property type="match status" value="1"/>
</dbReference>
<evidence type="ECO:0000256" key="3">
    <source>
        <dbReference type="ARBA" id="ARBA00022840"/>
    </source>
</evidence>
<evidence type="ECO:0000259" key="4">
    <source>
        <dbReference type="PROSITE" id="PS50893"/>
    </source>
</evidence>
<evidence type="ECO:0000256" key="1">
    <source>
        <dbReference type="ARBA" id="ARBA00022448"/>
    </source>
</evidence>
<dbReference type="AlphaFoldDB" id="A0A5D0MSL6"/>
<dbReference type="Proteomes" id="UP000323337">
    <property type="component" value="Unassembled WGS sequence"/>
</dbReference>
<dbReference type="InterPro" id="IPR027417">
    <property type="entry name" value="P-loop_NTPase"/>
</dbReference>
<name>A0A5D0MSL6_FLESI</name>
<evidence type="ECO:0000256" key="2">
    <source>
        <dbReference type="ARBA" id="ARBA00022741"/>
    </source>
</evidence>
<dbReference type="Gene3D" id="3.40.50.300">
    <property type="entry name" value="P-loop containing nucleotide triphosphate hydrolases"/>
    <property type="match status" value="1"/>
</dbReference>
<dbReference type="EMBL" id="VSIV01000068">
    <property type="protein sequence ID" value="TYB34189.1"/>
    <property type="molecule type" value="Genomic_DNA"/>
</dbReference>
<dbReference type="GO" id="GO:0016887">
    <property type="term" value="F:ATP hydrolysis activity"/>
    <property type="evidence" value="ECO:0007669"/>
    <property type="project" value="InterPro"/>
</dbReference>
<dbReference type="RefSeq" id="WP_303700392.1">
    <property type="nucleotide sequence ID" value="NZ_VSIV01000068.1"/>
</dbReference>
<gene>
    <name evidence="5" type="ORF">FXF49_02800</name>
</gene>